<organism evidence="1 2">
    <name type="scientific">Microbacterium algeriense</name>
    <dbReference type="NCBI Taxonomy" id="2615184"/>
    <lineage>
        <taxon>Bacteria</taxon>
        <taxon>Bacillati</taxon>
        <taxon>Actinomycetota</taxon>
        <taxon>Actinomycetes</taxon>
        <taxon>Micrococcales</taxon>
        <taxon>Microbacteriaceae</taxon>
        <taxon>Microbacterium</taxon>
    </lineage>
</organism>
<evidence type="ECO:0000313" key="1">
    <source>
        <dbReference type="EMBL" id="KAB1862460.1"/>
    </source>
</evidence>
<reference evidence="2" key="1">
    <citation type="submission" date="2019-09" db="EMBL/GenBank/DDBJ databases">
        <title>Whole genome sequencing of Microbacterium maritypicum.</title>
        <authorList>
            <person name="Lenchi N."/>
        </authorList>
    </citation>
    <scope>NUCLEOTIDE SEQUENCE [LARGE SCALE GENOMIC DNA]</scope>
    <source>
        <strain evidence="2">G1</strain>
    </source>
</reference>
<accession>A0ABQ6V445</accession>
<comment type="caution">
    <text evidence="1">The sequence shown here is derived from an EMBL/GenBank/DDBJ whole genome shotgun (WGS) entry which is preliminary data.</text>
</comment>
<dbReference type="GeneID" id="77477908"/>
<sequence>MSDLDVQKDALDTAQARLTASAAPVITSCLSFAGTGSPSVEGALGEAESLLTQILSALAQTATNSAADTASVASTFTASDETLAQAAR</sequence>
<dbReference type="EMBL" id="WAAO01000003">
    <property type="protein sequence ID" value="KAB1862460.1"/>
    <property type="molecule type" value="Genomic_DNA"/>
</dbReference>
<dbReference type="RefSeq" id="WP_151459961.1">
    <property type="nucleotide sequence ID" value="NZ_JAQEIV010000004.1"/>
</dbReference>
<gene>
    <name evidence="1" type="ORF">F6A08_15675</name>
</gene>
<proteinExistence type="predicted"/>
<dbReference type="Proteomes" id="UP000478836">
    <property type="component" value="Unassembled WGS sequence"/>
</dbReference>
<name>A0ABQ6V445_9MICO</name>
<keyword evidence="2" id="KW-1185">Reference proteome</keyword>
<evidence type="ECO:0008006" key="3">
    <source>
        <dbReference type="Google" id="ProtNLM"/>
    </source>
</evidence>
<protein>
    <recommendedName>
        <fullName evidence="3">ESX-1 secretion-associated protein</fullName>
    </recommendedName>
</protein>
<evidence type="ECO:0000313" key="2">
    <source>
        <dbReference type="Proteomes" id="UP000478836"/>
    </source>
</evidence>